<comment type="catalytic activity">
    <reaction evidence="1 11 15">
        <text>Thiol-dependent hydrolysis of ester, thioester, amide, peptide and isopeptide bonds formed by the C-terminal Gly of ubiquitin (a 76-residue protein attached to proteins as an intracellular targeting signal).</text>
        <dbReference type="EC" id="3.4.19.12"/>
    </reaction>
</comment>
<dbReference type="GO" id="GO:0016579">
    <property type="term" value="P:protein deubiquitination"/>
    <property type="evidence" value="ECO:0007669"/>
    <property type="project" value="InterPro"/>
</dbReference>
<dbReference type="Pfam" id="PF00627">
    <property type="entry name" value="UBA"/>
    <property type="match status" value="2"/>
</dbReference>
<dbReference type="InterPro" id="IPR016652">
    <property type="entry name" value="Ubiquitinyl_hydrolase"/>
</dbReference>
<dbReference type="Pfam" id="PF00443">
    <property type="entry name" value="UCH"/>
    <property type="match status" value="1"/>
</dbReference>
<protein>
    <recommendedName>
        <fullName evidence="11 15">Ubiquitin carboxyl-terminal hydrolase</fullName>
        <ecNumber evidence="11 15">3.4.19.12</ecNumber>
    </recommendedName>
</protein>
<dbReference type="FunFam" id="3.30.40.10:FF:000396">
    <property type="entry name" value="Ubiquitin carboxyl-terminal hydrolase"/>
    <property type="match status" value="1"/>
</dbReference>
<dbReference type="PROSITE" id="PS50235">
    <property type="entry name" value="USP_3"/>
    <property type="match status" value="1"/>
</dbReference>
<dbReference type="RefSeq" id="XP_020063224.1">
    <property type="nucleotide sequence ID" value="XM_020208298.1"/>
</dbReference>
<dbReference type="InterPro" id="IPR001607">
    <property type="entry name" value="Znf_UBP"/>
</dbReference>
<evidence type="ECO:0000256" key="11">
    <source>
        <dbReference type="PIRNR" id="PIRNR016308"/>
    </source>
</evidence>
<dbReference type="CDD" id="cd02658">
    <property type="entry name" value="Peptidase_C19B"/>
    <property type="match status" value="1"/>
</dbReference>
<dbReference type="SUPFAM" id="SSF54001">
    <property type="entry name" value="Cysteine proteinases"/>
    <property type="match status" value="1"/>
</dbReference>
<evidence type="ECO:0000256" key="1">
    <source>
        <dbReference type="ARBA" id="ARBA00000707"/>
    </source>
</evidence>
<dbReference type="InterPro" id="IPR041432">
    <property type="entry name" value="UBP13_Znf-UBP_var"/>
</dbReference>
<evidence type="ECO:0000256" key="5">
    <source>
        <dbReference type="ARBA" id="ARBA00022737"/>
    </source>
</evidence>
<dbReference type="PANTHER" id="PTHR24006:SF664">
    <property type="entry name" value="UBIQUITIN CARBOXYL-TERMINAL HYDROLASE"/>
    <property type="match status" value="1"/>
</dbReference>
<dbReference type="Pfam" id="PF02148">
    <property type="entry name" value="zf-UBP"/>
    <property type="match status" value="1"/>
</dbReference>
<dbReference type="InterPro" id="IPR009060">
    <property type="entry name" value="UBA-like_sf"/>
</dbReference>
<dbReference type="InterPro" id="IPR028889">
    <property type="entry name" value="USP"/>
</dbReference>
<accession>A0A1E4SFD3</accession>
<dbReference type="GeneID" id="30982435"/>
<evidence type="ECO:0000256" key="13">
    <source>
        <dbReference type="PIRSR" id="PIRSR016308-3"/>
    </source>
</evidence>
<proteinExistence type="inferred from homology"/>
<dbReference type="SUPFAM" id="SSF57850">
    <property type="entry name" value="RING/U-box"/>
    <property type="match status" value="1"/>
</dbReference>
<dbReference type="EC" id="3.4.19.12" evidence="11 15"/>
<evidence type="ECO:0000256" key="14">
    <source>
        <dbReference type="PROSITE-ProRule" id="PRU00502"/>
    </source>
</evidence>
<comment type="similarity">
    <text evidence="2 11 15">Belongs to the peptidase C19 family.</text>
</comment>
<dbReference type="InterPro" id="IPR033864">
    <property type="entry name" value="UBA2_scUBP14-like"/>
</dbReference>
<feature type="domain" description="UBP-type" evidence="18">
    <location>
        <begin position="161"/>
        <end position="271"/>
    </location>
</feature>
<evidence type="ECO:0000256" key="12">
    <source>
        <dbReference type="PIRSR" id="PIRSR016308-1"/>
    </source>
</evidence>
<feature type="domain" description="UBA" evidence="16">
    <location>
        <begin position="647"/>
        <end position="687"/>
    </location>
</feature>
<gene>
    <name evidence="19" type="ORF">CANTADRAFT_295762</name>
</gene>
<feature type="active site" description="Proton acceptor" evidence="12">
    <location>
        <position position="742"/>
    </location>
</feature>
<dbReference type="OrthoDB" id="361536at2759"/>
<dbReference type="InterPro" id="IPR038765">
    <property type="entry name" value="Papain-like_cys_pep_sf"/>
</dbReference>
<feature type="binding site" evidence="13">
    <location>
        <position position="217"/>
    </location>
    <ligand>
        <name>Zn(2+)</name>
        <dbReference type="ChEBI" id="CHEBI:29105"/>
    </ligand>
</feature>
<dbReference type="InterPro" id="IPR050164">
    <property type="entry name" value="Peptidase_C19"/>
</dbReference>
<dbReference type="GO" id="GO:0005829">
    <property type="term" value="C:cytosol"/>
    <property type="evidence" value="ECO:0007669"/>
    <property type="project" value="TreeGrafter"/>
</dbReference>
<evidence type="ECO:0000256" key="3">
    <source>
        <dbReference type="ARBA" id="ARBA00022670"/>
    </source>
</evidence>
<evidence type="ECO:0000256" key="4">
    <source>
        <dbReference type="ARBA" id="ARBA00022723"/>
    </source>
</evidence>
<dbReference type="SMART" id="SM00290">
    <property type="entry name" value="ZnF_UBP"/>
    <property type="match status" value="1"/>
</dbReference>
<keyword evidence="7 11" id="KW-0833">Ubl conjugation pathway</keyword>
<evidence type="ECO:0000313" key="20">
    <source>
        <dbReference type="Proteomes" id="UP000094285"/>
    </source>
</evidence>
<keyword evidence="20" id="KW-1185">Reference proteome</keyword>
<dbReference type="InterPro" id="IPR015940">
    <property type="entry name" value="UBA"/>
</dbReference>
<dbReference type="Gene3D" id="3.90.70.10">
    <property type="entry name" value="Cysteine proteinases"/>
    <property type="match status" value="1"/>
</dbReference>
<dbReference type="Gene3D" id="3.30.40.10">
    <property type="entry name" value="Zinc/RING finger domain, C3HC4 (zinc finger)"/>
    <property type="match status" value="2"/>
</dbReference>
<keyword evidence="10 11" id="KW-0862">Zinc</keyword>
<dbReference type="PROSITE" id="PS50271">
    <property type="entry name" value="ZF_UBP"/>
    <property type="match status" value="1"/>
</dbReference>
<feature type="active site" description="Nucleophile" evidence="12">
    <location>
        <position position="322"/>
    </location>
</feature>
<dbReference type="AlphaFoldDB" id="A0A1E4SFD3"/>
<dbReference type="SUPFAM" id="SSF46934">
    <property type="entry name" value="UBA-like"/>
    <property type="match status" value="1"/>
</dbReference>
<evidence type="ECO:0000256" key="2">
    <source>
        <dbReference type="ARBA" id="ARBA00009085"/>
    </source>
</evidence>
<dbReference type="CDD" id="cd14385">
    <property type="entry name" value="UBA1_spUBP14_like"/>
    <property type="match status" value="1"/>
</dbReference>
<dbReference type="GO" id="GO:0004843">
    <property type="term" value="F:cysteine-type deubiquitinase activity"/>
    <property type="evidence" value="ECO:0007669"/>
    <property type="project" value="UniProtKB-UniRule"/>
</dbReference>
<evidence type="ECO:0000259" key="16">
    <source>
        <dbReference type="PROSITE" id="PS50030"/>
    </source>
</evidence>
<dbReference type="Gene3D" id="1.10.8.10">
    <property type="entry name" value="DNA helicase RuvA subunit, C-terminal domain"/>
    <property type="match status" value="2"/>
</dbReference>
<evidence type="ECO:0000259" key="17">
    <source>
        <dbReference type="PROSITE" id="PS50235"/>
    </source>
</evidence>
<sequence>MPLDIPPDIPQTVPARAKIYKDDCMYSFDTPESNDLGLDVDLRSYQAFARTPSTNFTLQNFQKTGNYLYLNINKTLKPEGDRNALYNEHGERNSKLAKLEVKDVNEDDLFSTEISIYNIKEDRSYALSELTPSFQKLVDDILKHNSSDRADEIKQWEQEILPCEHSFDLEQFKPTSELDLTHCSQCELKENLWICLHCGALGCGREQFGSTLKGNSHALKHFETAEHPVAIKLGSLSAESEDSCDAYCYKCNDEIKVPNLSAKLLTFGIDLRTTVKTEKSLVELNIDQNLNWDFKLDGANGEKLQPVFGKGLTGFKNLGNSCYLNSVIQALYSVPEYQEYFKSKEFPDIKDPAHDLTTQLIKIYDGLLSGKYSHPGSLKGDDYQVGIKPSAFKTLIGENHPEFSTQRQQDAHEFLSYFLDKTDNELGIELNKSFKFLLGDKVICSQCSSGSIKNELADNISVQIDDQVIKIDEETGKKVYKTYELQSGLSSLFSSELIEGYKCSSCGTEPGAALKSSGFVSYPKNLVVNAQRIKLENWVPAKIDVPIAIPYTLDVSEFQAPKFEAGESQLPQEEEDAKDGAPSFTANEEAMTSLLSMGFPEPRCLKGLYHTGNNNAEDAMNWIFAHMDDIDIDDPFVVPQAAAEPQGPSEEQIEALSVMGFSHQLSKKALLLNNNDANAAVEWLFANPDDDGVIDEAAKPALDVALEKRALTEELLNQSTSNGKYELQSVICHKGTSPHTGHYVVFIKKIIDGQDRWVLFNDEKVVVCDENNLLDMRDNGYIYIFNRKN</sequence>
<dbReference type="GO" id="GO:0006508">
    <property type="term" value="P:proteolysis"/>
    <property type="evidence" value="ECO:0007669"/>
    <property type="project" value="UniProtKB-KW"/>
</dbReference>
<evidence type="ECO:0000313" key="19">
    <source>
        <dbReference type="EMBL" id="ODV78102.1"/>
    </source>
</evidence>
<dbReference type="GO" id="GO:0008270">
    <property type="term" value="F:zinc ion binding"/>
    <property type="evidence" value="ECO:0007669"/>
    <property type="project" value="UniProtKB-UniRule"/>
</dbReference>
<dbReference type="PROSITE" id="PS50030">
    <property type="entry name" value="UBA"/>
    <property type="match status" value="2"/>
</dbReference>
<dbReference type="PIRSF" id="PIRSF016308">
    <property type="entry name" value="UBP"/>
    <property type="match status" value="1"/>
</dbReference>
<keyword evidence="4 11" id="KW-0479">Metal-binding</keyword>
<keyword evidence="9 11" id="KW-0788">Thiol protease</keyword>
<evidence type="ECO:0000256" key="10">
    <source>
        <dbReference type="ARBA" id="ARBA00022833"/>
    </source>
</evidence>
<dbReference type="SMART" id="SM00165">
    <property type="entry name" value="UBA"/>
    <property type="match status" value="2"/>
</dbReference>
<feature type="binding site" evidence="13">
    <location>
        <position position="203"/>
    </location>
    <ligand>
        <name>Zn(2+)</name>
        <dbReference type="ChEBI" id="CHEBI:29105"/>
    </ligand>
</feature>
<dbReference type="GO" id="GO:0005634">
    <property type="term" value="C:nucleus"/>
    <property type="evidence" value="ECO:0007669"/>
    <property type="project" value="TreeGrafter"/>
</dbReference>
<evidence type="ECO:0000256" key="7">
    <source>
        <dbReference type="ARBA" id="ARBA00022786"/>
    </source>
</evidence>
<reference evidence="20" key="1">
    <citation type="submission" date="2016-05" db="EMBL/GenBank/DDBJ databases">
        <title>Comparative genomics of biotechnologically important yeasts.</title>
        <authorList>
            <consortium name="DOE Joint Genome Institute"/>
            <person name="Riley R."/>
            <person name="Haridas S."/>
            <person name="Wolfe K.H."/>
            <person name="Lopes M.R."/>
            <person name="Hittinger C.T."/>
            <person name="Goker M."/>
            <person name="Salamov A."/>
            <person name="Wisecaver J."/>
            <person name="Long T.M."/>
            <person name="Aerts A.L."/>
            <person name="Barry K."/>
            <person name="Choi C."/>
            <person name="Clum A."/>
            <person name="Coughlan A.Y."/>
            <person name="Deshpande S."/>
            <person name="Douglass A.P."/>
            <person name="Hanson S.J."/>
            <person name="Klenk H.-P."/>
            <person name="Labutti K."/>
            <person name="Lapidus A."/>
            <person name="Lindquist E."/>
            <person name="Lipzen A."/>
            <person name="Meier-Kolthoff J.P."/>
            <person name="Ohm R.A."/>
            <person name="Otillar R.P."/>
            <person name="Pangilinan J."/>
            <person name="Peng Y."/>
            <person name="Rokas A."/>
            <person name="Rosa C.A."/>
            <person name="Scheuner C."/>
            <person name="Sibirny A.A."/>
            <person name="Slot J.C."/>
            <person name="Stielow J.B."/>
            <person name="Sun H."/>
            <person name="Kurtzman C.P."/>
            <person name="Blackwell M."/>
            <person name="Grigoriev I.V."/>
            <person name="Jeffries T.W."/>
        </authorList>
    </citation>
    <scope>NUCLEOTIDE SEQUENCE [LARGE SCALE GENOMIC DNA]</scope>
    <source>
        <strain evidence="20">NRRL Y-17324</strain>
    </source>
</reference>
<dbReference type="CDD" id="cd14298">
    <property type="entry name" value="UBA2_scUBP14_like"/>
    <property type="match status" value="1"/>
</dbReference>
<keyword evidence="3 11" id="KW-0645">Protease</keyword>
<evidence type="ECO:0000256" key="6">
    <source>
        <dbReference type="ARBA" id="ARBA00022771"/>
    </source>
</evidence>
<dbReference type="Pfam" id="PF17807">
    <property type="entry name" value="zf-UBP_var"/>
    <property type="match status" value="1"/>
</dbReference>
<organism evidence="19 20">
    <name type="scientific">Suhomyces tanzawaensis NRRL Y-17324</name>
    <dbReference type="NCBI Taxonomy" id="984487"/>
    <lineage>
        <taxon>Eukaryota</taxon>
        <taxon>Fungi</taxon>
        <taxon>Dikarya</taxon>
        <taxon>Ascomycota</taxon>
        <taxon>Saccharomycotina</taxon>
        <taxon>Pichiomycetes</taxon>
        <taxon>Debaryomycetaceae</taxon>
        <taxon>Suhomyces</taxon>
    </lineage>
</organism>
<keyword evidence="5" id="KW-0677">Repeat</keyword>
<feature type="domain" description="USP" evidence="17">
    <location>
        <begin position="313"/>
        <end position="788"/>
    </location>
</feature>
<keyword evidence="6 14" id="KW-0863">Zinc-finger</keyword>
<dbReference type="InterPro" id="IPR013083">
    <property type="entry name" value="Znf_RING/FYVE/PHD"/>
</dbReference>
<dbReference type="InterPro" id="IPR001394">
    <property type="entry name" value="Peptidase_C19_UCH"/>
</dbReference>
<feature type="domain" description="UBA" evidence="16">
    <location>
        <begin position="585"/>
        <end position="626"/>
    </location>
</feature>
<dbReference type="PROSITE" id="PS00973">
    <property type="entry name" value="USP_2"/>
    <property type="match status" value="1"/>
</dbReference>
<evidence type="ECO:0000256" key="9">
    <source>
        <dbReference type="ARBA" id="ARBA00022807"/>
    </source>
</evidence>
<dbReference type="PANTHER" id="PTHR24006">
    <property type="entry name" value="UBIQUITIN CARBOXYL-TERMINAL HYDROLASE"/>
    <property type="match status" value="1"/>
</dbReference>
<keyword evidence="8 11" id="KW-0378">Hydrolase</keyword>
<evidence type="ECO:0000256" key="15">
    <source>
        <dbReference type="RuleBase" id="RU366025"/>
    </source>
</evidence>
<dbReference type="InterPro" id="IPR018200">
    <property type="entry name" value="USP_CS"/>
</dbReference>
<evidence type="ECO:0000256" key="8">
    <source>
        <dbReference type="ARBA" id="ARBA00022801"/>
    </source>
</evidence>
<name>A0A1E4SFD3_9ASCO</name>
<evidence type="ECO:0000259" key="18">
    <source>
        <dbReference type="PROSITE" id="PS50271"/>
    </source>
</evidence>
<feature type="binding site" evidence="13">
    <location>
        <position position="186"/>
    </location>
    <ligand>
        <name>Zn(2+)</name>
        <dbReference type="ChEBI" id="CHEBI:29105"/>
    </ligand>
</feature>
<dbReference type="Proteomes" id="UP000094285">
    <property type="component" value="Unassembled WGS sequence"/>
</dbReference>
<dbReference type="EMBL" id="KV453914">
    <property type="protein sequence ID" value="ODV78102.1"/>
    <property type="molecule type" value="Genomic_DNA"/>
</dbReference>
<dbReference type="STRING" id="984487.A0A1E4SFD3"/>
<dbReference type="PROSITE" id="PS00972">
    <property type="entry name" value="USP_1"/>
    <property type="match status" value="1"/>
</dbReference>